<dbReference type="InterPro" id="IPR036388">
    <property type="entry name" value="WH-like_DNA-bd_sf"/>
</dbReference>
<keyword evidence="2" id="KW-0805">Transcription regulation</keyword>
<evidence type="ECO:0000256" key="4">
    <source>
        <dbReference type="ARBA" id="ARBA00023163"/>
    </source>
</evidence>
<dbReference type="AlphaFoldDB" id="A0A6N7KNN1"/>
<dbReference type="InterPro" id="IPR013249">
    <property type="entry name" value="RNA_pol_sigma70_r4_t2"/>
</dbReference>
<proteinExistence type="inferred from homology"/>
<evidence type="ECO:0000256" key="3">
    <source>
        <dbReference type="ARBA" id="ARBA00023082"/>
    </source>
</evidence>
<dbReference type="GO" id="GO:0006352">
    <property type="term" value="P:DNA-templated transcription initiation"/>
    <property type="evidence" value="ECO:0007669"/>
    <property type="project" value="InterPro"/>
</dbReference>
<dbReference type="OrthoDB" id="4268246at2"/>
<reference evidence="6 7" key="1">
    <citation type="submission" date="2019-09" db="EMBL/GenBank/DDBJ databases">
        <title>Genome Sequences of Streptomyces kaniharaensis ATCC 21070.</title>
        <authorList>
            <person name="Zhu W."/>
            <person name="De Crecy-Lagard V."/>
            <person name="Richards N.G."/>
        </authorList>
    </citation>
    <scope>NUCLEOTIDE SEQUENCE [LARGE SCALE GENOMIC DNA]</scope>
    <source>
        <strain evidence="6 7">SF-557</strain>
    </source>
</reference>
<name>A0A6N7KNN1_9ACTN</name>
<keyword evidence="3" id="KW-0731">Sigma factor</keyword>
<dbReference type="GO" id="GO:0003677">
    <property type="term" value="F:DNA binding"/>
    <property type="evidence" value="ECO:0007669"/>
    <property type="project" value="InterPro"/>
</dbReference>
<feature type="domain" description="RNA polymerase sigma factor 70 region 4 type 2" evidence="5">
    <location>
        <begin position="103"/>
        <end position="141"/>
    </location>
</feature>
<dbReference type="Proteomes" id="UP000450000">
    <property type="component" value="Unassembled WGS sequence"/>
</dbReference>
<dbReference type="EMBL" id="WBOF01000001">
    <property type="protein sequence ID" value="MQS12058.1"/>
    <property type="molecule type" value="Genomic_DNA"/>
</dbReference>
<dbReference type="Gene3D" id="1.10.10.10">
    <property type="entry name" value="Winged helix-like DNA-binding domain superfamily/Winged helix DNA-binding domain"/>
    <property type="match status" value="1"/>
</dbReference>
<comment type="similarity">
    <text evidence="1">Belongs to the sigma-70 factor family. ECF subfamily.</text>
</comment>
<gene>
    <name evidence="6" type="ORF">F7Q99_07045</name>
</gene>
<dbReference type="SUPFAM" id="SSF88659">
    <property type="entry name" value="Sigma3 and sigma4 domains of RNA polymerase sigma factors"/>
    <property type="match status" value="1"/>
</dbReference>
<evidence type="ECO:0000313" key="7">
    <source>
        <dbReference type="Proteomes" id="UP000450000"/>
    </source>
</evidence>
<sequence length="152" mass="16352">MPATTPPPARTSPHRPQRTGAAFLDPDFGLRALHDLNHDRYLRYAALLLPAAEAYQAIKAAYDELAERWPRVLAARSPAACAWQTVRRRVCALAGPHPLGSVSHLSETQQDVLVLHLVLDLPKAEVAALTGTDPATVHAHLRSLGSAAGHLA</sequence>
<evidence type="ECO:0000256" key="2">
    <source>
        <dbReference type="ARBA" id="ARBA00023015"/>
    </source>
</evidence>
<dbReference type="InterPro" id="IPR013324">
    <property type="entry name" value="RNA_pol_sigma_r3/r4-like"/>
</dbReference>
<evidence type="ECO:0000259" key="5">
    <source>
        <dbReference type="Pfam" id="PF08281"/>
    </source>
</evidence>
<keyword evidence="7" id="KW-1185">Reference proteome</keyword>
<dbReference type="GO" id="GO:0016987">
    <property type="term" value="F:sigma factor activity"/>
    <property type="evidence" value="ECO:0007669"/>
    <property type="project" value="UniProtKB-KW"/>
</dbReference>
<dbReference type="Pfam" id="PF08281">
    <property type="entry name" value="Sigma70_r4_2"/>
    <property type="match status" value="1"/>
</dbReference>
<keyword evidence="4" id="KW-0804">Transcription</keyword>
<accession>A0A6N7KNN1</accession>
<evidence type="ECO:0000256" key="1">
    <source>
        <dbReference type="ARBA" id="ARBA00010641"/>
    </source>
</evidence>
<dbReference type="RefSeq" id="WP_153460533.1">
    <property type="nucleotide sequence ID" value="NZ_WBOF01000001.1"/>
</dbReference>
<evidence type="ECO:0000313" key="6">
    <source>
        <dbReference type="EMBL" id="MQS12058.1"/>
    </source>
</evidence>
<organism evidence="6 7">
    <name type="scientific">Streptomyces kaniharaensis</name>
    <dbReference type="NCBI Taxonomy" id="212423"/>
    <lineage>
        <taxon>Bacteria</taxon>
        <taxon>Bacillati</taxon>
        <taxon>Actinomycetota</taxon>
        <taxon>Actinomycetes</taxon>
        <taxon>Kitasatosporales</taxon>
        <taxon>Streptomycetaceae</taxon>
        <taxon>Streptomyces</taxon>
    </lineage>
</organism>
<comment type="caution">
    <text evidence="6">The sequence shown here is derived from an EMBL/GenBank/DDBJ whole genome shotgun (WGS) entry which is preliminary data.</text>
</comment>
<protein>
    <recommendedName>
        <fullName evidence="5">RNA polymerase sigma factor 70 region 4 type 2 domain-containing protein</fullName>
    </recommendedName>
</protein>